<comment type="caution">
    <text evidence="1">The sequence shown here is derived from an EMBL/GenBank/DDBJ whole genome shotgun (WGS) entry which is preliminary data.</text>
</comment>
<gene>
    <name evidence="1" type="ORF">DdX_22468</name>
</gene>
<dbReference type="AlphaFoldDB" id="A0AAD4QSH2"/>
<reference evidence="1" key="1">
    <citation type="submission" date="2022-01" db="EMBL/GenBank/DDBJ databases">
        <title>Genome Sequence Resource for Two Populations of Ditylenchus destructor, the Migratory Endoparasitic Phytonematode.</title>
        <authorList>
            <person name="Zhang H."/>
            <person name="Lin R."/>
            <person name="Xie B."/>
        </authorList>
    </citation>
    <scope>NUCLEOTIDE SEQUENCE</scope>
    <source>
        <strain evidence="1">BazhouSP</strain>
    </source>
</reference>
<proteinExistence type="predicted"/>
<protein>
    <submittedName>
        <fullName evidence="1">Uncharacterized protein</fullName>
    </submittedName>
</protein>
<name>A0AAD4QSH2_9BILA</name>
<dbReference type="EMBL" id="JAKKPZ010001207">
    <property type="protein sequence ID" value="KAI1690452.1"/>
    <property type="molecule type" value="Genomic_DNA"/>
</dbReference>
<evidence type="ECO:0000313" key="2">
    <source>
        <dbReference type="Proteomes" id="UP001201812"/>
    </source>
</evidence>
<keyword evidence="2" id="KW-1185">Reference proteome</keyword>
<accession>A0AAD4QSH2</accession>
<evidence type="ECO:0000313" key="1">
    <source>
        <dbReference type="EMBL" id="KAI1690452.1"/>
    </source>
</evidence>
<organism evidence="1 2">
    <name type="scientific">Ditylenchus destructor</name>
    <dbReference type="NCBI Taxonomy" id="166010"/>
    <lineage>
        <taxon>Eukaryota</taxon>
        <taxon>Metazoa</taxon>
        <taxon>Ecdysozoa</taxon>
        <taxon>Nematoda</taxon>
        <taxon>Chromadorea</taxon>
        <taxon>Rhabditida</taxon>
        <taxon>Tylenchina</taxon>
        <taxon>Tylenchomorpha</taxon>
        <taxon>Sphaerularioidea</taxon>
        <taxon>Anguinidae</taxon>
        <taxon>Anguininae</taxon>
        <taxon>Ditylenchus</taxon>
    </lineage>
</organism>
<dbReference type="Proteomes" id="UP001201812">
    <property type="component" value="Unassembled WGS sequence"/>
</dbReference>
<sequence length="92" mass="10774">MDNQRIYHHITKRRRVNSFTTDQNQLSPHKSVTILDDTWLSLASHMSSVVENESGFSSDERNCPTKHITFAATGYREYCIEFGQFFIFKLKN</sequence>